<evidence type="ECO:0000313" key="2">
    <source>
        <dbReference type="Proteomes" id="UP000287651"/>
    </source>
</evidence>
<dbReference type="AlphaFoldDB" id="A0A426Y0B9"/>
<accession>A0A426Y0B9</accession>
<reference evidence="1 2" key="1">
    <citation type="journal article" date="2014" name="Agronomy (Basel)">
        <title>A Draft Genome Sequence for Ensete ventricosum, the Drought-Tolerant Tree Against Hunger.</title>
        <authorList>
            <person name="Harrison J."/>
            <person name="Moore K.A."/>
            <person name="Paszkiewicz K."/>
            <person name="Jones T."/>
            <person name="Grant M."/>
            <person name="Ambacheew D."/>
            <person name="Muzemil S."/>
            <person name="Studholme D.J."/>
        </authorList>
    </citation>
    <scope>NUCLEOTIDE SEQUENCE [LARGE SCALE GENOMIC DNA]</scope>
</reference>
<organism evidence="1 2">
    <name type="scientific">Ensete ventricosum</name>
    <name type="common">Abyssinian banana</name>
    <name type="synonym">Musa ensete</name>
    <dbReference type="NCBI Taxonomy" id="4639"/>
    <lineage>
        <taxon>Eukaryota</taxon>
        <taxon>Viridiplantae</taxon>
        <taxon>Streptophyta</taxon>
        <taxon>Embryophyta</taxon>
        <taxon>Tracheophyta</taxon>
        <taxon>Spermatophyta</taxon>
        <taxon>Magnoliopsida</taxon>
        <taxon>Liliopsida</taxon>
        <taxon>Zingiberales</taxon>
        <taxon>Musaceae</taxon>
        <taxon>Ensete</taxon>
    </lineage>
</organism>
<name>A0A426Y0B9_ENSVE</name>
<protein>
    <submittedName>
        <fullName evidence="1">Uncharacterized protein</fullName>
    </submittedName>
</protein>
<comment type="caution">
    <text evidence="1">The sequence shown here is derived from an EMBL/GenBank/DDBJ whole genome shotgun (WGS) entry which is preliminary data.</text>
</comment>
<evidence type="ECO:0000313" key="1">
    <source>
        <dbReference type="EMBL" id="RRT45205.1"/>
    </source>
</evidence>
<proteinExistence type="predicted"/>
<dbReference type="Proteomes" id="UP000287651">
    <property type="component" value="Unassembled WGS sequence"/>
</dbReference>
<sequence>MNRVRYYPSGSSSFCLIPRRDITIGLGCALARKFDSNIWLVGQRNGLKRASNGYTTSVRSHVGSSKKLGTL</sequence>
<gene>
    <name evidence="1" type="ORF">B296_00038557</name>
</gene>
<dbReference type="EMBL" id="AMZH03015989">
    <property type="protein sequence ID" value="RRT45205.1"/>
    <property type="molecule type" value="Genomic_DNA"/>
</dbReference>